<evidence type="ECO:0000256" key="8">
    <source>
        <dbReference type="ARBA" id="ARBA00022989"/>
    </source>
</evidence>
<dbReference type="InterPro" id="IPR031468">
    <property type="entry name" value="SMP_LBD"/>
</dbReference>
<keyword evidence="9" id="KW-0445">Lipid transport</keyword>
<evidence type="ECO:0000256" key="4">
    <source>
        <dbReference type="ARBA" id="ARBA00022692"/>
    </source>
</evidence>
<keyword evidence="17" id="KW-1185">Reference proteome</keyword>
<keyword evidence="11 13" id="KW-0472">Membrane</keyword>
<evidence type="ECO:0000256" key="12">
    <source>
        <dbReference type="SAM" id="MobiDB-lite"/>
    </source>
</evidence>
<dbReference type="AlphaFoldDB" id="A0A8J5HLN4"/>
<dbReference type="GO" id="GO:0005783">
    <property type="term" value="C:endoplasmic reticulum"/>
    <property type="evidence" value="ECO:0007669"/>
    <property type="project" value="TreeGrafter"/>
</dbReference>
<evidence type="ECO:0000256" key="5">
    <source>
        <dbReference type="ARBA" id="ARBA00022723"/>
    </source>
</evidence>
<evidence type="ECO:0000256" key="1">
    <source>
        <dbReference type="ARBA" id="ARBA00004167"/>
    </source>
</evidence>
<dbReference type="PANTHER" id="PTHR10774">
    <property type="entry name" value="EXTENDED SYNAPTOTAGMIN-RELATED"/>
    <property type="match status" value="1"/>
</dbReference>
<evidence type="ECO:0000313" key="16">
    <source>
        <dbReference type="EMBL" id="KAG6526437.1"/>
    </source>
</evidence>
<dbReference type="GO" id="GO:0046872">
    <property type="term" value="F:metal ion binding"/>
    <property type="evidence" value="ECO:0007669"/>
    <property type="project" value="UniProtKB-KW"/>
</dbReference>
<dbReference type="CDD" id="cd00030">
    <property type="entry name" value="C2"/>
    <property type="match status" value="1"/>
</dbReference>
<dbReference type="InterPro" id="IPR000008">
    <property type="entry name" value="C2_dom"/>
</dbReference>
<dbReference type="SMART" id="SM00239">
    <property type="entry name" value="C2"/>
    <property type="match status" value="2"/>
</dbReference>
<keyword evidence="5" id="KW-0479">Metal-binding</keyword>
<evidence type="ECO:0000256" key="6">
    <source>
        <dbReference type="ARBA" id="ARBA00022737"/>
    </source>
</evidence>
<dbReference type="InterPro" id="IPR035892">
    <property type="entry name" value="C2_domain_sf"/>
</dbReference>
<evidence type="ECO:0000256" key="9">
    <source>
        <dbReference type="ARBA" id="ARBA00023055"/>
    </source>
</evidence>
<keyword evidence="6" id="KW-0677">Repeat</keyword>
<feature type="domain" description="C2" evidence="14">
    <location>
        <begin position="262"/>
        <end position="391"/>
    </location>
</feature>
<evidence type="ECO:0000256" key="13">
    <source>
        <dbReference type="SAM" id="Phobius"/>
    </source>
</evidence>
<dbReference type="PROSITE" id="PS51847">
    <property type="entry name" value="SMP"/>
    <property type="match status" value="1"/>
</dbReference>
<keyword evidence="7" id="KW-0106">Calcium</keyword>
<evidence type="ECO:0000259" key="14">
    <source>
        <dbReference type="PROSITE" id="PS50004"/>
    </source>
</evidence>
<organism evidence="16 17">
    <name type="scientific">Zingiber officinale</name>
    <name type="common">Ginger</name>
    <name type="synonym">Amomum zingiber</name>
    <dbReference type="NCBI Taxonomy" id="94328"/>
    <lineage>
        <taxon>Eukaryota</taxon>
        <taxon>Viridiplantae</taxon>
        <taxon>Streptophyta</taxon>
        <taxon>Embryophyta</taxon>
        <taxon>Tracheophyta</taxon>
        <taxon>Spermatophyta</taxon>
        <taxon>Magnoliopsida</taxon>
        <taxon>Liliopsida</taxon>
        <taxon>Zingiberales</taxon>
        <taxon>Zingiberaceae</taxon>
        <taxon>Zingiber</taxon>
    </lineage>
</organism>
<comment type="subcellular location">
    <subcellularLocation>
        <location evidence="1">Membrane</location>
        <topology evidence="1">Single-pass membrane protein</topology>
    </subcellularLocation>
</comment>
<dbReference type="Pfam" id="PF00168">
    <property type="entry name" value="C2"/>
    <property type="match status" value="2"/>
</dbReference>
<accession>A0A8J5HLN4</accession>
<dbReference type="GO" id="GO:0016020">
    <property type="term" value="C:membrane"/>
    <property type="evidence" value="ECO:0007669"/>
    <property type="project" value="UniProtKB-SubCell"/>
</dbReference>
<dbReference type="EMBL" id="JACMSC010000004">
    <property type="protein sequence ID" value="KAG6526437.1"/>
    <property type="molecule type" value="Genomic_DNA"/>
</dbReference>
<dbReference type="CDD" id="cd21677">
    <property type="entry name" value="SMP_SYT"/>
    <property type="match status" value="1"/>
</dbReference>
<evidence type="ECO:0000256" key="3">
    <source>
        <dbReference type="ARBA" id="ARBA00022448"/>
    </source>
</evidence>
<dbReference type="InterPro" id="IPR045050">
    <property type="entry name" value="Synaptotagmin_plant"/>
</dbReference>
<feature type="transmembrane region" description="Helical" evidence="13">
    <location>
        <begin position="21"/>
        <end position="51"/>
    </location>
</feature>
<proteinExistence type="inferred from homology"/>
<feature type="domain" description="C2" evidence="14">
    <location>
        <begin position="430"/>
        <end position="553"/>
    </location>
</feature>
<feature type="region of interest" description="Disordered" evidence="12">
    <location>
        <begin position="408"/>
        <end position="452"/>
    </location>
</feature>
<sequence>MGLFLFRREWWRGSGRKMEELKIGLLSTALGFFGFGVGLTVGAVVGFYLFIRTQPSDVEDSKICAHVENDPEFLERILPEIPLWVKYPDYDRVGWLNKFMELMWPYLNEAICKTAMQSAEPIMAEVAAKYKIKSVKFETFTLGSLPPSLHGMKVYISEENELILEPSLKWAGNPNIIVVARAYGLRLTVQVVDLQIFALPRLTLKPLVPSFPCFANIYMGLMEKPHVDFGVKLSRADLMAIPGLYIFVQETIKDQVANMFLWPKTLEVPILDVSKALKKPVGILYVKVIRAYELPKEDLFGKSDPYVKLRLSDHKLPSKKTSVKRRNLEPEWNEEFKFVIKDPESQVVELNVGRHKKMGMNVIKLNEVIPNKSTTLTLDLLKDFKSEDIPSENSQGQIVVEVNYKPFKEEEHEEDESSGEEDEIEDEVGPESEDEVADKEEKTPKSAPPGGGLLIVIVHEGKKLEGKHHINPYARVTFRGEKKKTKHKKHNRDPRWKEEFLFVCEEPPVHDKLLVEVFSKAIGIGIHYSKESLGYVTVDLADVVNNKRTNEIYHLIDSKNGQIQVELQWNT</sequence>
<name>A0A8J5HLN4_ZINOF</name>
<evidence type="ECO:0000256" key="7">
    <source>
        <dbReference type="ARBA" id="ARBA00022837"/>
    </source>
</evidence>
<keyword evidence="4 13" id="KW-0812">Transmembrane</keyword>
<evidence type="ECO:0000256" key="2">
    <source>
        <dbReference type="ARBA" id="ARBA00006996"/>
    </source>
</evidence>
<dbReference type="Proteomes" id="UP000734854">
    <property type="component" value="Unassembled WGS sequence"/>
</dbReference>
<keyword evidence="8 13" id="KW-1133">Transmembrane helix</keyword>
<feature type="domain" description="SMP-LTD" evidence="15">
    <location>
        <begin position="89"/>
        <end position="271"/>
    </location>
</feature>
<dbReference type="Pfam" id="PF17047">
    <property type="entry name" value="SMP_LBD"/>
    <property type="match status" value="1"/>
</dbReference>
<comment type="caution">
    <text evidence="16">The sequence shown here is derived from an EMBL/GenBank/DDBJ whole genome shotgun (WGS) entry which is preliminary data.</text>
</comment>
<dbReference type="Gene3D" id="2.60.40.150">
    <property type="entry name" value="C2 domain"/>
    <property type="match status" value="2"/>
</dbReference>
<reference evidence="16 17" key="1">
    <citation type="submission" date="2020-08" db="EMBL/GenBank/DDBJ databases">
        <title>Plant Genome Project.</title>
        <authorList>
            <person name="Zhang R.-G."/>
        </authorList>
    </citation>
    <scope>NUCLEOTIDE SEQUENCE [LARGE SCALE GENOMIC DNA]</scope>
    <source>
        <tissue evidence="16">Rhizome</tissue>
    </source>
</reference>
<dbReference type="GO" id="GO:0008289">
    <property type="term" value="F:lipid binding"/>
    <property type="evidence" value="ECO:0007669"/>
    <property type="project" value="UniProtKB-KW"/>
</dbReference>
<dbReference type="InterPro" id="IPR039010">
    <property type="entry name" value="Synaptotagmin_SMP"/>
</dbReference>
<evidence type="ECO:0000256" key="10">
    <source>
        <dbReference type="ARBA" id="ARBA00023121"/>
    </source>
</evidence>
<dbReference type="SUPFAM" id="SSF49562">
    <property type="entry name" value="C2 domain (Calcium/lipid-binding domain, CaLB)"/>
    <property type="match status" value="2"/>
</dbReference>
<evidence type="ECO:0000259" key="15">
    <source>
        <dbReference type="PROSITE" id="PS51847"/>
    </source>
</evidence>
<keyword evidence="10" id="KW-0446">Lipid-binding</keyword>
<gene>
    <name evidence="16" type="ORF">ZIOFF_016422</name>
</gene>
<evidence type="ECO:0000256" key="11">
    <source>
        <dbReference type="ARBA" id="ARBA00023136"/>
    </source>
</evidence>
<evidence type="ECO:0000313" key="17">
    <source>
        <dbReference type="Proteomes" id="UP000734854"/>
    </source>
</evidence>
<dbReference type="PANTHER" id="PTHR10774:SF188">
    <property type="entry name" value="SYNAPTOTAGMIN-2"/>
    <property type="match status" value="1"/>
</dbReference>
<protein>
    <submittedName>
        <fullName evidence="16">Uncharacterized protein</fullName>
    </submittedName>
</protein>
<comment type="similarity">
    <text evidence="2">Belongs to the synaptotagmin family.</text>
</comment>
<feature type="compositionally biased region" description="Acidic residues" evidence="12">
    <location>
        <begin position="411"/>
        <end position="438"/>
    </location>
</feature>
<dbReference type="GO" id="GO:0006869">
    <property type="term" value="P:lipid transport"/>
    <property type="evidence" value="ECO:0007669"/>
    <property type="project" value="UniProtKB-KW"/>
</dbReference>
<keyword evidence="3" id="KW-0813">Transport</keyword>
<dbReference type="PROSITE" id="PS50004">
    <property type="entry name" value="C2"/>
    <property type="match status" value="2"/>
</dbReference>